<name>A0A7J6X131_THATH</name>
<dbReference type="OrthoDB" id="66881at2759"/>
<dbReference type="Pfam" id="PF00743">
    <property type="entry name" value="FMO-like"/>
    <property type="match status" value="1"/>
</dbReference>
<keyword evidence="3" id="KW-0274">FAD</keyword>
<feature type="non-terminal residue" evidence="5">
    <location>
        <position position="1"/>
    </location>
</feature>
<evidence type="ECO:0000256" key="4">
    <source>
        <dbReference type="ARBA" id="ARBA00023002"/>
    </source>
</evidence>
<keyword evidence="5" id="KW-0503">Monooxygenase</keyword>
<keyword evidence="4" id="KW-0560">Oxidoreductase</keyword>
<proteinExistence type="inferred from homology"/>
<dbReference type="InterPro" id="IPR050346">
    <property type="entry name" value="FMO-like"/>
</dbReference>
<dbReference type="FunFam" id="3.50.50.60:FF:000199">
    <property type="entry name" value="Flavin-containing monooxygenase"/>
    <property type="match status" value="1"/>
</dbReference>
<evidence type="ECO:0000313" key="5">
    <source>
        <dbReference type="EMBL" id="KAF5202478.1"/>
    </source>
</evidence>
<comment type="caution">
    <text evidence="5">The sequence shown here is derived from an EMBL/GenBank/DDBJ whole genome shotgun (WGS) entry which is preliminary data.</text>
</comment>
<dbReference type="InterPro" id="IPR036188">
    <property type="entry name" value="FAD/NAD-bd_sf"/>
</dbReference>
<gene>
    <name evidence="5" type="ORF">FRX31_007936</name>
</gene>
<sequence>RRIISKVIESYLLWKLPLKKYGLEPNHPFLEDYASCQMAILPETFFQEVNQGRILFKKTSKWWFWNGGVEFDDKTKLEADVVVLATGFEGKKKLESILPEPFSNLIEDSTSIIPLYRGTIHPLIPNMAFVGYVESVSNLHSSEIRCKWLARLLDDQFKLPTVEKMLDQTTKEEEIVKRTTRFYKRHCISTYSINHTDEICEEMGWDSWRKKNWLLEAFSPYSNQDYREKGFLI</sequence>
<organism evidence="5 6">
    <name type="scientific">Thalictrum thalictroides</name>
    <name type="common">Rue-anemone</name>
    <name type="synonym">Anemone thalictroides</name>
    <dbReference type="NCBI Taxonomy" id="46969"/>
    <lineage>
        <taxon>Eukaryota</taxon>
        <taxon>Viridiplantae</taxon>
        <taxon>Streptophyta</taxon>
        <taxon>Embryophyta</taxon>
        <taxon>Tracheophyta</taxon>
        <taxon>Spermatophyta</taxon>
        <taxon>Magnoliopsida</taxon>
        <taxon>Ranunculales</taxon>
        <taxon>Ranunculaceae</taxon>
        <taxon>Thalictroideae</taxon>
        <taxon>Thalictrum</taxon>
    </lineage>
</organism>
<evidence type="ECO:0000256" key="2">
    <source>
        <dbReference type="ARBA" id="ARBA00022630"/>
    </source>
</evidence>
<keyword evidence="6" id="KW-1185">Reference proteome</keyword>
<accession>A0A7J6X131</accession>
<dbReference type="GO" id="GO:0004499">
    <property type="term" value="F:N,N-dimethylaniline monooxygenase activity"/>
    <property type="evidence" value="ECO:0007669"/>
    <property type="project" value="InterPro"/>
</dbReference>
<dbReference type="AlphaFoldDB" id="A0A7J6X131"/>
<dbReference type="InterPro" id="IPR020946">
    <property type="entry name" value="Flavin_mOase-like"/>
</dbReference>
<dbReference type="PANTHER" id="PTHR23023">
    <property type="entry name" value="DIMETHYLANILINE MONOOXYGENASE"/>
    <property type="match status" value="1"/>
</dbReference>
<reference evidence="5 6" key="1">
    <citation type="submission" date="2020-06" db="EMBL/GenBank/DDBJ databases">
        <title>Transcriptomic and genomic resources for Thalictrum thalictroides and T. hernandezii: Facilitating candidate gene discovery in an emerging model plant lineage.</title>
        <authorList>
            <person name="Arias T."/>
            <person name="Riano-Pachon D.M."/>
            <person name="Di Stilio V.S."/>
        </authorList>
    </citation>
    <scope>NUCLEOTIDE SEQUENCE [LARGE SCALE GENOMIC DNA]</scope>
    <source>
        <strain evidence="6">cv. WT478/WT964</strain>
        <tissue evidence="5">Leaves</tissue>
    </source>
</reference>
<dbReference type="Proteomes" id="UP000554482">
    <property type="component" value="Unassembled WGS sequence"/>
</dbReference>
<protein>
    <submittedName>
        <fullName evidence="5">Flavin-dependent monooxygenase</fullName>
    </submittedName>
</protein>
<dbReference type="EMBL" id="JABWDY010008078">
    <property type="protein sequence ID" value="KAF5202478.1"/>
    <property type="molecule type" value="Genomic_DNA"/>
</dbReference>
<keyword evidence="2" id="KW-0285">Flavoprotein</keyword>
<dbReference type="SUPFAM" id="SSF51905">
    <property type="entry name" value="FAD/NAD(P)-binding domain"/>
    <property type="match status" value="1"/>
</dbReference>
<evidence type="ECO:0000313" key="6">
    <source>
        <dbReference type="Proteomes" id="UP000554482"/>
    </source>
</evidence>
<evidence type="ECO:0000256" key="1">
    <source>
        <dbReference type="ARBA" id="ARBA00009183"/>
    </source>
</evidence>
<dbReference type="GO" id="GO:0050661">
    <property type="term" value="F:NADP binding"/>
    <property type="evidence" value="ECO:0007669"/>
    <property type="project" value="InterPro"/>
</dbReference>
<dbReference type="Gene3D" id="3.50.50.60">
    <property type="entry name" value="FAD/NAD(P)-binding domain"/>
    <property type="match status" value="1"/>
</dbReference>
<dbReference type="GO" id="GO:0050660">
    <property type="term" value="F:flavin adenine dinucleotide binding"/>
    <property type="evidence" value="ECO:0007669"/>
    <property type="project" value="InterPro"/>
</dbReference>
<evidence type="ECO:0000256" key="3">
    <source>
        <dbReference type="ARBA" id="ARBA00022827"/>
    </source>
</evidence>
<comment type="similarity">
    <text evidence="1">Belongs to the FMO family.</text>
</comment>